<evidence type="ECO:0000256" key="1">
    <source>
        <dbReference type="ARBA" id="ARBA00022603"/>
    </source>
</evidence>
<dbReference type="Gene3D" id="1.10.10.10">
    <property type="entry name" value="Winged helix-like DNA-binding domain superfamily/Winged helix DNA-binding domain"/>
    <property type="match status" value="1"/>
</dbReference>
<organism evidence="5 6">
    <name type="scientific">Lasiodiplodia theobromae</name>
    <dbReference type="NCBI Taxonomy" id="45133"/>
    <lineage>
        <taxon>Eukaryota</taxon>
        <taxon>Fungi</taxon>
        <taxon>Dikarya</taxon>
        <taxon>Ascomycota</taxon>
        <taxon>Pezizomycotina</taxon>
        <taxon>Dothideomycetes</taxon>
        <taxon>Dothideomycetes incertae sedis</taxon>
        <taxon>Botryosphaeriales</taxon>
        <taxon>Botryosphaeriaceae</taxon>
        <taxon>Lasiodiplodia</taxon>
    </lineage>
</organism>
<keyword evidence="6" id="KW-1185">Reference proteome</keyword>
<dbReference type="OrthoDB" id="1535081at2759"/>
<dbReference type="Gene3D" id="3.40.50.150">
    <property type="entry name" value="Vaccinia Virus protein VP39"/>
    <property type="match status" value="1"/>
</dbReference>
<dbReference type="PANTHER" id="PTHR43712">
    <property type="entry name" value="PUTATIVE (AFU_ORTHOLOGUE AFUA_4G14580)-RELATED"/>
    <property type="match status" value="1"/>
</dbReference>
<evidence type="ECO:0000256" key="2">
    <source>
        <dbReference type="ARBA" id="ARBA00022679"/>
    </source>
</evidence>
<dbReference type="InterPro" id="IPR016461">
    <property type="entry name" value="COMT-like"/>
</dbReference>
<accession>A0A5N5D3H8</accession>
<dbReference type="InterPro" id="IPR036390">
    <property type="entry name" value="WH_DNA-bd_sf"/>
</dbReference>
<protein>
    <submittedName>
        <fullName evidence="5">O-methyltransferase afvC</fullName>
    </submittedName>
</protein>
<keyword evidence="2 5" id="KW-0808">Transferase</keyword>
<evidence type="ECO:0000313" key="6">
    <source>
        <dbReference type="Proteomes" id="UP000325902"/>
    </source>
</evidence>
<dbReference type="Pfam" id="PF00891">
    <property type="entry name" value="Methyltransf_2"/>
    <property type="match status" value="1"/>
</dbReference>
<dbReference type="InterPro" id="IPR029063">
    <property type="entry name" value="SAM-dependent_MTases_sf"/>
</dbReference>
<evidence type="ECO:0000259" key="4">
    <source>
        <dbReference type="Pfam" id="PF00891"/>
    </source>
</evidence>
<dbReference type="SUPFAM" id="SSF46785">
    <property type="entry name" value="Winged helix' DNA-binding domain"/>
    <property type="match status" value="1"/>
</dbReference>
<gene>
    <name evidence="5" type="primary">afvC_1</name>
    <name evidence="5" type="ORF">DBV05_g9209</name>
</gene>
<dbReference type="GO" id="GO:0008171">
    <property type="term" value="F:O-methyltransferase activity"/>
    <property type="evidence" value="ECO:0007669"/>
    <property type="project" value="InterPro"/>
</dbReference>
<comment type="caution">
    <text evidence="5">The sequence shown here is derived from an EMBL/GenBank/DDBJ whole genome shotgun (WGS) entry which is preliminary data.</text>
</comment>
<feature type="domain" description="O-methyltransferase C-terminal" evidence="4">
    <location>
        <begin position="239"/>
        <end position="350"/>
    </location>
</feature>
<evidence type="ECO:0000256" key="3">
    <source>
        <dbReference type="ARBA" id="ARBA00022691"/>
    </source>
</evidence>
<dbReference type="InterPro" id="IPR036388">
    <property type="entry name" value="WH-like_DNA-bd_sf"/>
</dbReference>
<dbReference type="PROSITE" id="PS51683">
    <property type="entry name" value="SAM_OMT_II"/>
    <property type="match status" value="1"/>
</dbReference>
<proteinExistence type="predicted"/>
<dbReference type="AlphaFoldDB" id="A0A5N5D3H8"/>
<keyword evidence="1 5" id="KW-0489">Methyltransferase</keyword>
<dbReference type="Proteomes" id="UP000325902">
    <property type="component" value="Unassembled WGS sequence"/>
</dbReference>
<evidence type="ECO:0000313" key="5">
    <source>
        <dbReference type="EMBL" id="KAB2572131.1"/>
    </source>
</evidence>
<dbReference type="SUPFAM" id="SSF53335">
    <property type="entry name" value="S-adenosyl-L-methionine-dependent methyltransferases"/>
    <property type="match status" value="1"/>
</dbReference>
<name>A0A5N5D3H8_9PEZI</name>
<dbReference type="InterPro" id="IPR001077">
    <property type="entry name" value="COMT_C"/>
</dbReference>
<dbReference type="GO" id="GO:0032259">
    <property type="term" value="P:methylation"/>
    <property type="evidence" value="ECO:0007669"/>
    <property type="project" value="UniProtKB-KW"/>
</dbReference>
<sequence>MSSPSSNQVDLENLAGDLTSAIRAFKDAPPSSTEAVLKRRLVTQLAKNIITEAEEPGERPFEYVAQMAELATLRILMEWRALEHIPSAGSITYAELATKISADASLIRRLCWPLVASELLAQPAADAIAHTAASRCFTNDNPQGAYFKIFYDTITPSAVAWPRWAASHGRTPPVEPSDNPFTWGHGAPAKSYWELASGAMQVDMNTSMQSLDTLLPVNGAYPFALIAERAGDVAPDAALVVDVGGGRGQAIERMREECPGIPAERCVLQDTAEVIADVGEGLEGVRRMVVDYFEEQPVKGALVYFLRRILHDWSDKYCVRILERLRDAMAEYSRILIMDQILDDPPNRIAGSPAYKAFMQRAYQFAYNSSSPPPPSHDDPTDDDIAALQPLLTHLKHAAERALGYQRICHVLLGGPRKYGVDAGGYYERTMLAALQAAGLTLAQDWLAIIEDMPPHFMTSAGSAAVGALRLDDYELENWDQYVLVVEATRQQQSGDQAEEEGGLGVVTAAVLDDCILRTREVGMEVMRGGGGGDEGEVVERLVRDVVGRLPEFERGPVDKVVVHGDGAGVSGVREALERVLGEAMVGEAFGEEGDDEAVFAAADGLARDAFVLLGQAPTQKAAPGCRFISGLYKDGWRELWKDVQLAYWG</sequence>
<keyword evidence="3" id="KW-0949">S-adenosyl-L-methionine</keyword>
<reference evidence="5 6" key="1">
    <citation type="journal article" date="2019" name="Sci. Rep.">
        <title>A multi-omics analysis of the grapevine pathogen Lasiodiplodia theobromae reveals that temperature affects the expression of virulence- and pathogenicity-related genes.</title>
        <authorList>
            <person name="Felix C."/>
            <person name="Meneses R."/>
            <person name="Goncalves M.F.M."/>
            <person name="Tilleman L."/>
            <person name="Duarte A.S."/>
            <person name="Jorrin-Novo J.V."/>
            <person name="Van de Peer Y."/>
            <person name="Deforce D."/>
            <person name="Van Nieuwerburgh F."/>
            <person name="Esteves A.C."/>
            <person name="Alves A."/>
        </authorList>
    </citation>
    <scope>NUCLEOTIDE SEQUENCE [LARGE SCALE GENOMIC DNA]</scope>
    <source>
        <strain evidence="5 6">LA-SOL3</strain>
    </source>
</reference>
<dbReference type="PANTHER" id="PTHR43712:SF16">
    <property type="entry name" value="O-METHYLTRANSFERASE ELCB"/>
    <property type="match status" value="1"/>
</dbReference>
<dbReference type="EMBL" id="VCHE01000084">
    <property type="protein sequence ID" value="KAB2572131.1"/>
    <property type="molecule type" value="Genomic_DNA"/>
</dbReference>